<reference evidence="3 4" key="1">
    <citation type="submission" date="2024-03" db="EMBL/GenBank/DDBJ databases">
        <title>Chitinophaga caseinilytica sp. nov., a casein hydrolysing bacterium isolated from forest soil.</title>
        <authorList>
            <person name="Lee D.S."/>
            <person name="Han D.M."/>
            <person name="Baek J.H."/>
            <person name="Choi D.G."/>
            <person name="Jeon J.H."/>
            <person name="Jeon C.O."/>
        </authorList>
    </citation>
    <scope>NUCLEOTIDE SEQUENCE [LARGE SCALE GENOMIC DNA]</scope>
    <source>
        <strain evidence="3 4">KACC 19118</strain>
    </source>
</reference>
<evidence type="ECO:0000256" key="1">
    <source>
        <dbReference type="SAM" id="SignalP"/>
    </source>
</evidence>
<gene>
    <name evidence="3" type="ORF">WJU22_04295</name>
</gene>
<dbReference type="Proteomes" id="UP001449657">
    <property type="component" value="Chromosome"/>
</dbReference>
<feature type="chain" id="PRO_5046213560" evidence="1">
    <location>
        <begin position="24"/>
        <end position="157"/>
    </location>
</feature>
<dbReference type="PANTHER" id="PTHR35535:SF1">
    <property type="entry name" value="HEAT SHOCK PROTEIN HSLJ"/>
    <property type="match status" value="1"/>
</dbReference>
<dbReference type="InterPro" id="IPR005184">
    <property type="entry name" value="DUF306_Meta_HslJ"/>
</dbReference>
<name>A0ABZ2Z7U7_9BACT</name>
<dbReference type="InterPro" id="IPR038670">
    <property type="entry name" value="HslJ-like_sf"/>
</dbReference>
<proteinExistence type="predicted"/>
<keyword evidence="4" id="KW-1185">Reference proteome</keyword>
<evidence type="ECO:0000259" key="2">
    <source>
        <dbReference type="Pfam" id="PF03724"/>
    </source>
</evidence>
<dbReference type="EMBL" id="CP150096">
    <property type="protein sequence ID" value="WZN47392.1"/>
    <property type="molecule type" value="Genomic_DNA"/>
</dbReference>
<keyword evidence="1" id="KW-0732">Signal</keyword>
<sequence>MKQLLLPALAALAILAACQSSQQQSGTDSAAAAAAVTTDGAPAWPLSGTKWVLKEIVNGPKDTSNWGKEIYMQFVDSSSQVRGHLGCNGFGGKFVATPTGELAVSDIISTQMACPALNVENAFSQALQNTNKYTIEKDILSIQRGDSVLATFTAVKQ</sequence>
<evidence type="ECO:0000313" key="4">
    <source>
        <dbReference type="Proteomes" id="UP001449657"/>
    </source>
</evidence>
<evidence type="ECO:0000313" key="3">
    <source>
        <dbReference type="EMBL" id="WZN47392.1"/>
    </source>
</evidence>
<dbReference type="RefSeq" id="WP_341842033.1">
    <property type="nucleotide sequence ID" value="NZ_CP149792.1"/>
</dbReference>
<organism evidence="3 4">
    <name type="scientific">Chitinophaga caseinilytica</name>
    <dbReference type="NCBI Taxonomy" id="2267521"/>
    <lineage>
        <taxon>Bacteria</taxon>
        <taxon>Pseudomonadati</taxon>
        <taxon>Bacteroidota</taxon>
        <taxon>Chitinophagia</taxon>
        <taxon>Chitinophagales</taxon>
        <taxon>Chitinophagaceae</taxon>
        <taxon>Chitinophaga</taxon>
    </lineage>
</organism>
<dbReference type="PANTHER" id="PTHR35535">
    <property type="entry name" value="HEAT SHOCK PROTEIN HSLJ"/>
    <property type="match status" value="1"/>
</dbReference>
<dbReference type="InterPro" id="IPR053147">
    <property type="entry name" value="Hsp_HslJ-like"/>
</dbReference>
<feature type="signal peptide" evidence="1">
    <location>
        <begin position="1"/>
        <end position="23"/>
    </location>
</feature>
<dbReference type="Gene3D" id="2.40.128.270">
    <property type="match status" value="1"/>
</dbReference>
<dbReference type="PROSITE" id="PS51257">
    <property type="entry name" value="PROKAR_LIPOPROTEIN"/>
    <property type="match status" value="1"/>
</dbReference>
<accession>A0ABZ2Z7U7</accession>
<dbReference type="Pfam" id="PF03724">
    <property type="entry name" value="META"/>
    <property type="match status" value="1"/>
</dbReference>
<feature type="domain" description="DUF306" evidence="2">
    <location>
        <begin position="44"/>
        <end position="152"/>
    </location>
</feature>
<protein>
    <submittedName>
        <fullName evidence="3">META domain-containing protein</fullName>
    </submittedName>
</protein>